<name>A0AAN9IB46_CROPI</name>
<evidence type="ECO:0000313" key="2">
    <source>
        <dbReference type="Proteomes" id="UP001372338"/>
    </source>
</evidence>
<comment type="caution">
    <text evidence="1">The sequence shown here is derived from an EMBL/GenBank/DDBJ whole genome shotgun (WGS) entry which is preliminary data.</text>
</comment>
<dbReference type="EMBL" id="JAYWIO010000004">
    <property type="protein sequence ID" value="KAK7266456.1"/>
    <property type="molecule type" value="Genomic_DNA"/>
</dbReference>
<reference evidence="1 2" key="1">
    <citation type="submission" date="2024-01" db="EMBL/GenBank/DDBJ databases">
        <title>The genomes of 5 underutilized Papilionoideae crops provide insights into root nodulation and disease resistanc.</title>
        <authorList>
            <person name="Yuan L."/>
        </authorList>
    </citation>
    <scope>NUCLEOTIDE SEQUENCE [LARGE SCALE GENOMIC DNA]</scope>
    <source>
        <strain evidence="1">ZHUSHIDOU_FW_LH</strain>
        <tissue evidence="1">Leaf</tissue>
    </source>
</reference>
<dbReference type="AlphaFoldDB" id="A0AAN9IB46"/>
<protein>
    <recommendedName>
        <fullName evidence="3">DUF1997 family protein</fullName>
    </recommendedName>
</protein>
<dbReference type="Pfam" id="PF09366">
    <property type="entry name" value="DUF1997"/>
    <property type="match status" value="1"/>
</dbReference>
<organism evidence="1 2">
    <name type="scientific">Crotalaria pallida</name>
    <name type="common">Smooth rattlebox</name>
    <name type="synonym">Crotalaria striata</name>
    <dbReference type="NCBI Taxonomy" id="3830"/>
    <lineage>
        <taxon>Eukaryota</taxon>
        <taxon>Viridiplantae</taxon>
        <taxon>Streptophyta</taxon>
        <taxon>Embryophyta</taxon>
        <taxon>Tracheophyta</taxon>
        <taxon>Spermatophyta</taxon>
        <taxon>Magnoliopsida</taxon>
        <taxon>eudicotyledons</taxon>
        <taxon>Gunneridae</taxon>
        <taxon>Pentapetalae</taxon>
        <taxon>rosids</taxon>
        <taxon>fabids</taxon>
        <taxon>Fabales</taxon>
        <taxon>Fabaceae</taxon>
        <taxon>Papilionoideae</taxon>
        <taxon>50 kb inversion clade</taxon>
        <taxon>genistoids sensu lato</taxon>
        <taxon>core genistoids</taxon>
        <taxon>Crotalarieae</taxon>
        <taxon>Crotalaria</taxon>
    </lineage>
</organism>
<evidence type="ECO:0008006" key="3">
    <source>
        <dbReference type="Google" id="ProtNLM"/>
    </source>
</evidence>
<dbReference type="PANTHER" id="PTHR34133:SF8">
    <property type="entry name" value="OS07G0633000 PROTEIN"/>
    <property type="match status" value="1"/>
</dbReference>
<keyword evidence="2" id="KW-1185">Reference proteome</keyword>
<dbReference type="Proteomes" id="UP001372338">
    <property type="component" value="Unassembled WGS sequence"/>
</dbReference>
<dbReference type="PANTHER" id="PTHR34133">
    <property type="entry name" value="OS07G0633000 PROTEIN"/>
    <property type="match status" value="1"/>
</dbReference>
<sequence>MASILFVHCQPKLLKKHRHCNKTLPKLYPVIRNQKTSSFSYRSTANVSFYELPGASFDQYMDNKQRVLEAVLSDKATTKQLNEEEWRLKLPPIQSIFFNIQPTADVKLTFKSNGVDYPQDIPNHITQILEIHFTRWELQGPFYMETDQLSLDVRGAIYPERRGRRSWLRNHIEMKISFCISPTLSLVPENTIHDAMELVFKKMMDEMRKEFEGRLLEDYSRFKRSKSTKNLI</sequence>
<dbReference type="InterPro" id="IPR018971">
    <property type="entry name" value="DUF1997"/>
</dbReference>
<accession>A0AAN9IB46</accession>
<evidence type="ECO:0000313" key="1">
    <source>
        <dbReference type="EMBL" id="KAK7266456.1"/>
    </source>
</evidence>
<proteinExistence type="predicted"/>
<gene>
    <name evidence="1" type="ORF">RIF29_19100</name>
</gene>